<accession>A0ABD1LMA3</accession>
<dbReference type="InterPro" id="IPR006501">
    <property type="entry name" value="Pectinesterase_inhib_dom"/>
</dbReference>
<feature type="compositionally biased region" description="Basic and acidic residues" evidence="1">
    <location>
        <begin position="190"/>
        <end position="204"/>
    </location>
</feature>
<organism evidence="4 5">
    <name type="scientific">Flemingia macrophylla</name>
    <dbReference type="NCBI Taxonomy" id="520843"/>
    <lineage>
        <taxon>Eukaryota</taxon>
        <taxon>Viridiplantae</taxon>
        <taxon>Streptophyta</taxon>
        <taxon>Embryophyta</taxon>
        <taxon>Tracheophyta</taxon>
        <taxon>Spermatophyta</taxon>
        <taxon>Magnoliopsida</taxon>
        <taxon>eudicotyledons</taxon>
        <taxon>Gunneridae</taxon>
        <taxon>Pentapetalae</taxon>
        <taxon>rosids</taxon>
        <taxon>fabids</taxon>
        <taxon>Fabales</taxon>
        <taxon>Fabaceae</taxon>
        <taxon>Papilionoideae</taxon>
        <taxon>50 kb inversion clade</taxon>
        <taxon>NPAAA clade</taxon>
        <taxon>indigoferoid/millettioid clade</taxon>
        <taxon>Phaseoleae</taxon>
        <taxon>Flemingia</taxon>
    </lineage>
</organism>
<evidence type="ECO:0000256" key="1">
    <source>
        <dbReference type="SAM" id="MobiDB-lite"/>
    </source>
</evidence>
<dbReference type="EMBL" id="JBGMDY010000008">
    <property type="protein sequence ID" value="KAL2324649.1"/>
    <property type="molecule type" value="Genomic_DNA"/>
</dbReference>
<dbReference type="PANTHER" id="PTHR31890">
    <property type="entry name" value="PLANT INVERTASE/PECTIN METHYLESTERASE INHIBITOR SUPERFAMILY PROTEIN"/>
    <property type="match status" value="1"/>
</dbReference>
<name>A0ABD1LMA3_9FABA</name>
<dbReference type="InterPro" id="IPR035513">
    <property type="entry name" value="Invertase/methylesterase_inhib"/>
</dbReference>
<dbReference type="PANTHER" id="PTHR31890:SF9">
    <property type="entry name" value="PLANT INVERTASE_PECTIN METHYLESTERASE INHIBITOR SUPERFAMILY PROTEIN"/>
    <property type="match status" value="1"/>
</dbReference>
<protein>
    <recommendedName>
        <fullName evidence="3">Pectinesterase inhibitor domain-containing protein</fullName>
    </recommendedName>
</protein>
<evidence type="ECO:0000256" key="2">
    <source>
        <dbReference type="SAM" id="SignalP"/>
    </source>
</evidence>
<dbReference type="SUPFAM" id="SSF101148">
    <property type="entry name" value="Plant invertase/pectin methylesterase inhibitor"/>
    <property type="match status" value="1"/>
</dbReference>
<dbReference type="AlphaFoldDB" id="A0ABD1LMA3"/>
<comment type="caution">
    <text evidence="4">The sequence shown here is derived from an EMBL/GenBank/DDBJ whole genome shotgun (WGS) entry which is preliminary data.</text>
</comment>
<proteinExistence type="predicted"/>
<gene>
    <name evidence="4" type="ORF">Fmac_023707</name>
</gene>
<feature type="domain" description="Pectinesterase inhibitor" evidence="3">
    <location>
        <begin position="41"/>
        <end position="132"/>
    </location>
</feature>
<dbReference type="Pfam" id="PF04043">
    <property type="entry name" value="PMEI"/>
    <property type="match status" value="1"/>
</dbReference>
<evidence type="ECO:0000259" key="3">
    <source>
        <dbReference type="Pfam" id="PF04043"/>
    </source>
</evidence>
<feature type="region of interest" description="Disordered" evidence="1">
    <location>
        <begin position="190"/>
        <end position="221"/>
    </location>
</feature>
<keyword evidence="5" id="KW-1185">Reference proteome</keyword>
<feature type="signal peptide" evidence="2">
    <location>
        <begin position="1"/>
        <end position="27"/>
    </location>
</feature>
<dbReference type="Gene3D" id="1.20.140.40">
    <property type="entry name" value="Invertase/pectin methylesterase inhibitor family protein"/>
    <property type="match status" value="1"/>
</dbReference>
<keyword evidence="2" id="KW-0732">Signal</keyword>
<feature type="compositionally biased region" description="Basic and acidic residues" evidence="1">
    <location>
        <begin position="211"/>
        <end position="221"/>
    </location>
</feature>
<sequence length="221" mass="24520">MNSSTVYCLMLTLCSILISNFCLTANARVHNHHTLVGDHGDLIAKVCKDADPVLFKANCSIILRKEPKVVEAKNYFDISKAILNMAITKTTAASNTFKEFAKNNSSPAIKECIRNYRGAVQSFISSLLELPEDPLTANYDAKVAGDQPEICSHLLSKAHIDNPTLNALNYQTKLLSMEMERSVVFVSKEMRGKKSKEMHDRGTDESSYNTRESRGIEGKAT</sequence>
<feature type="chain" id="PRO_5044792013" description="Pectinesterase inhibitor domain-containing protein" evidence="2">
    <location>
        <begin position="28"/>
        <end position="221"/>
    </location>
</feature>
<dbReference type="Proteomes" id="UP001603857">
    <property type="component" value="Unassembled WGS sequence"/>
</dbReference>
<reference evidence="4 5" key="1">
    <citation type="submission" date="2024-08" db="EMBL/GenBank/DDBJ databases">
        <title>Insights into the chromosomal genome structure of Flemingia macrophylla.</title>
        <authorList>
            <person name="Ding Y."/>
            <person name="Zhao Y."/>
            <person name="Bi W."/>
            <person name="Wu M."/>
            <person name="Zhao G."/>
            <person name="Gong Y."/>
            <person name="Li W."/>
            <person name="Zhang P."/>
        </authorList>
    </citation>
    <scope>NUCLEOTIDE SEQUENCE [LARGE SCALE GENOMIC DNA]</scope>
    <source>
        <strain evidence="4">DYQJB</strain>
        <tissue evidence="4">Leaf</tissue>
    </source>
</reference>
<evidence type="ECO:0000313" key="5">
    <source>
        <dbReference type="Proteomes" id="UP001603857"/>
    </source>
</evidence>
<evidence type="ECO:0000313" key="4">
    <source>
        <dbReference type="EMBL" id="KAL2324649.1"/>
    </source>
</evidence>